<feature type="compositionally biased region" description="Basic residues" evidence="1">
    <location>
        <begin position="209"/>
        <end position="218"/>
    </location>
</feature>
<name>A0A815HQI4_ADIRI</name>
<evidence type="ECO:0000313" key="2">
    <source>
        <dbReference type="EMBL" id="CAF1355641.1"/>
    </source>
</evidence>
<feature type="region of interest" description="Disordered" evidence="1">
    <location>
        <begin position="251"/>
        <end position="289"/>
    </location>
</feature>
<feature type="region of interest" description="Disordered" evidence="1">
    <location>
        <begin position="747"/>
        <end position="771"/>
    </location>
</feature>
<feature type="region of interest" description="Disordered" evidence="1">
    <location>
        <begin position="88"/>
        <end position="115"/>
    </location>
</feature>
<accession>A0A815HQI4</accession>
<feature type="region of interest" description="Disordered" evidence="1">
    <location>
        <begin position="634"/>
        <end position="683"/>
    </location>
</feature>
<comment type="caution">
    <text evidence="2">The sequence shown here is derived from an EMBL/GenBank/DDBJ whole genome shotgun (WGS) entry which is preliminary data.</text>
</comment>
<protein>
    <submittedName>
        <fullName evidence="2">Uncharacterized protein</fullName>
    </submittedName>
</protein>
<gene>
    <name evidence="2" type="ORF">XAT740_LOCUS31730</name>
</gene>
<proteinExistence type="predicted"/>
<feature type="compositionally biased region" description="Polar residues" evidence="1">
    <location>
        <begin position="580"/>
        <end position="598"/>
    </location>
</feature>
<dbReference type="EMBL" id="CAJNOR010002908">
    <property type="protein sequence ID" value="CAF1355641.1"/>
    <property type="molecule type" value="Genomic_DNA"/>
</dbReference>
<feature type="compositionally biased region" description="Basic and acidic residues" evidence="1">
    <location>
        <begin position="88"/>
        <end position="102"/>
    </location>
</feature>
<feature type="compositionally biased region" description="Polar residues" evidence="1">
    <location>
        <begin position="255"/>
        <end position="278"/>
    </location>
</feature>
<evidence type="ECO:0000313" key="3">
    <source>
        <dbReference type="Proteomes" id="UP000663828"/>
    </source>
</evidence>
<feature type="region of interest" description="Disordered" evidence="1">
    <location>
        <begin position="198"/>
        <end position="237"/>
    </location>
</feature>
<dbReference type="Proteomes" id="UP000663828">
    <property type="component" value="Unassembled WGS sequence"/>
</dbReference>
<feature type="region of interest" description="Disordered" evidence="1">
    <location>
        <begin position="576"/>
        <end position="605"/>
    </location>
</feature>
<evidence type="ECO:0000256" key="1">
    <source>
        <dbReference type="SAM" id="MobiDB-lite"/>
    </source>
</evidence>
<keyword evidence="3" id="KW-1185">Reference proteome</keyword>
<reference evidence="2" key="1">
    <citation type="submission" date="2021-02" db="EMBL/GenBank/DDBJ databases">
        <authorList>
            <person name="Nowell W R."/>
        </authorList>
    </citation>
    <scope>NUCLEOTIDE SEQUENCE</scope>
</reference>
<sequence>MTTPDEFLQFAKEMGLGRIQSTPIQTVANYHEPSTTGLCVLNNLCCLIEQIRQLKAENNRLRAHLEIDRQLNKFRQFLISKENSEDKKDVLPSKTLSNEEKTSTLSPTNSLKLKRSKLIEEPKSIHYTNQQEDSPPSILTAGHELLDLTENNSGSVPTSSWNKVRHAFRFSLRRKHDHTTSPPLAHVDRQIPTISVSIESDDDHLKDNKRLKKKKKKNPTVDENQSTIIGDDSDPDDQSVQLVRAYHRRRLYGNDTATSSSTERQEASSITLRSTTSNNDEETLLKRKQSKIARYRRKIRSKLDTVRRQFSDQNSSTSARAIHQSHGTTFDDIGSGLNHALLTAQLAPALTKSYQQKMREWESMQKSHFLVSYRRQSIVPKSDPNSNSRKPSLIHLLNQTTTNEITPSTIADFYPITIEESNIELPTNIVPLGPILSPNQRSLIVHQWREIMSEELLLRHCQEYLQQKTILLKELKTNLKTLKTSIFCTTNSTKTQSMADIRENYHKQEQLYLPQRCHSLQTLISMPASWILAVQSAAYSDVLDGTSNQTTERAILCNKNFFDQLEQCKRNRQEFEQDSLRNSLQTKPRQNVPANCNENSHHRPVPHRAYLRKLSLIESSEFPGHFLPHPVIPLQSTLSEEPPPANVEHNSITSVTDTNSTPNPNEKDSPPTTNHSRKRSKRSRFDFRETFDRSRSLCIAQINLWLQRRRQIHISTQRRKSTTESKISTPKLLGSPRLARLHRRLFKNPTTSSPSPLPDQTSALEPLLDDSDNQSLGDLPVRIYFPPLSAPVTRRVRITDINTIIYSHDSYDDDEEEVFEQISQPKVSSDDNRKHPFRSSTISSSYKIATAKERRESYATLSTVFNNRCL</sequence>
<feature type="compositionally biased region" description="Polar residues" evidence="1">
    <location>
        <begin position="748"/>
        <end position="763"/>
    </location>
</feature>
<dbReference type="AlphaFoldDB" id="A0A815HQI4"/>
<feature type="compositionally biased region" description="Polar residues" evidence="1">
    <location>
        <begin position="648"/>
        <end position="674"/>
    </location>
</feature>
<organism evidence="2 3">
    <name type="scientific">Adineta ricciae</name>
    <name type="common">Rotifer</name>
    <dbReference type="NCBI Taxonomy" id="249248"/>
    <lineage>
        <taxon>Eukaryota</taxon>
        <taxon>Metazoa</taxon>
        <taxon>Spiralia</taxon>
        <taxon>Gnathifera</taxon>
        <taxon>Rotifera</taxon>
        <taxon>Eurotatoria</taxon>
        <taxon>Bdelloidea</taxon>
        <taxon>Adinetida</taxon>
        <taxon>Adinetidae</taxon>
        <taxon>Adineta</taxon>
    </lineage>
</organism>